<protein>
    <submittedName>
        <fullName evidence="1">(rape) hypothetical protein</fullName>
    </submittedName>
</protein>
<proteinExistence type="predicted"/>
<name>A0A816MMT2_BRANA</name>
<dbReference type="AlphaFoldDB" id="A0A816MMT2"/>
<accession>A0A816MMT2</accession>
<reference evidence="1" key="1">
    <citation type="submission" date="2021-01" db="EMBL/GenBank/DDBJ databases">
        <authorList>
            <consortium name="Genoscope - CEA"/>
            <person name="William W."/>
        </authorList>
    </citation>
    <scope>NUCLEOTIDE SEQUENCE</scope>
</reference>
<sequence length="60" mass="6636">MWVFITPNLYLDPKGTYGSLGVHVAVCECLLATKQLQNQNQGDIEEISQSEHGTCLQLLS</sequence>
<gene>
    <name evidence="1" type="ORF">DARMORV10_C07P37350.1</name>
</gene>
<dbReference type="EMBL" id="HG994371">
    <property type="protein sequence ID" value="CAF2007067.1"/>
    <property type="molecule type" value="Genomic_DNA"/>
</dbReference>
<dbReference type="Proteomes" id="UP001295469">
    <property type="component" value="Chromosome C07"/>
</dbReference>
<evidence type="ECO:0000313" key="1">
    <source>
        <dbReference type="EMBL" id="CAF2007067.1"/>
    </source>
</evidence>
<organism evidence="1">
    <name type="scientific">Brassica napus</name>
    <name type="common">Rape</name>
    <dbReference type="NCBI Taxonomy" id="3708"/>
    <lineage>
        <taxon>Eukaryota</taxon>
        <taxon>Viridiplantae</taxon>
        <taxon>Streptophyta</taxon>
        <taxon>Embryophyta</taxon>
        <taxon>Tracheophyta</taxon>
        <taxon>Spermatophyta</taxon>
        <taxon>Magnoliopsida</taxon>
        <taxon>eudicotyledons</taxon>
        <taxon>Gunneridae</taxon>
        <taxon>Pentapetalae</taxon>
        <taxon>rosids</taxon>
        <taxon>malvids</taxon>
        <taxon>Brassicales</taxon>
        <taxon>Brassicaceae</taxon>
        <taxon>Brassiceae</taxon>
        <taxon>Brassica</taxon>
    </lineage>
</organism>